<dbReference type="AlphaFoldDB" id="A0A834G232"/>
<evidence type="ECO:0000259" key="6">
    <source>
        <dbReference type="PROSITE" id="PS50966"/>
    </source>
</evidence>
<dbReference type="Proteomes" id="UP000626092">
    <property type="component" value="Unassembled WGS sequence"/>
</dbReference>
<comment type="caution">
    <text evidence="7">The sequence shown here is derived from an EMBL/GenBank/DDBJ whole genome shotgun (WGS) entry which is preliminary data.</text>
</comment>
<dbReference type="PROSITE" id="PS50966">
    <property type="entry name" value="ZF_SWIM"/>
    <property type="match status" value="1"/>
</dbReference>
<dbReference type="Pfam" id="PF04434">
    <property type="entry name" value="SWIM"/>
    <property type="match status" value="1"/>
</dbReference>
<dbReference type="EMBL" id="WJXA01000183">
    <property type="protein sequence ID" value="KAF7114848.1"/>
    <property type="molecule type" value="Genomic_DNA"/>
</dbReference>
<dbReference type="SMART" id="SM00575">
    <property type="entry name" value="ZnF_PMZ"/>
    <property type="match status" value="1"/>
</dbReference>
<keyword evidence="2 4" id="KW-0863">Zinc-finger</keyword>
<dbReference type="PANTHER" id="PTHR47718:SF17">
    <property type="entry name" value="PROTEIN FAR1-RELATED SEQUENCE 5-LIKE"/>
    <property type="match status" value="1"/>
</dbReference>
<feature type="compositionally biased region" description="Polar residues" evidence="5">
    <location>
        <begin position="1"/>
        <end position="11"/>
    </location>
</feature>
<dbReference type="PANTHER" id="PTHR47718">
    <property type="entry name" value="OS01G0519700 PROTEIN"/>
    <property type="match status" value="1"/>
</dbReference>
<evidence type="ECO:0000256" key="5">
    <source>
        <dbReference type="SAM" id="MobiDB-lite"/>
    </source>
</evidence>
<dbReference type="Pfam" id="PF10551">
    <property type="entry name" value="MULE"/>
    <property type="match status" value="1"/>
</dbReference>
<dbReference type="GO" id="GO:0008270">
    <property type="term" value="F:zinc ion binding"/>
    <property type="evidence" value="ECO:0007669"/>
    <property type="project" value="UniProtKB-KW"/>
</dbReference>
<accession>A0A834G232</accession>
<feature type="region of interest" description="Disordered" evidence="5">
    <location>
        <begin position="1"/>
        <end position="63"/>
    </location>
</feature>
<keyword evidence="3" id="KW-0862">Zinc</keyword>
<organism evidence="7 8">
    <name type="scientific">Rhododendron simsii</name>
    <name type="common">Sims's rhododendron</name>
    <dbReference type="NCBI Taxonomy" id="118357"/>
    <lineage>
        <taxon>Eukaryota</taxon>
        <taxon>Viridiplantae</taxon>
        <taxon>Streptophyta</taxon>
        <taxon>Embryophyta</taxon>
        <taxon>Tracheophyta</taxon>
        <taxon>Spermatophyta</taxon>
        <taxon>Magnoliopsida</taxon>
        <taxon>eudicotyledons</taxon>
        <taxon>Gunneridae</taxon>
        <taxon>Pentapetalae</taxon>
        <taxon>asterids</taxon>
        <taxon>Ericales</taxon>
        <taxon>Ericaceae</taxon>
        <taxon>Ericoideae</taxon>
        <taxon>Rhodoreae</taxon>
        <taxon>Rhododendron</taxon>
    </lineage>
</organism>
<feature type="compositionally biased region" description="Polar residues" evidence="5">
    <location>
        <begin position="21"/>
        <end position="47"/>
    </location>
</feature>
<name>A0A834G232_RHOSS</name>
<proteinExistence type="predicted"/>
<dbReference type="InterPro" id="IPR006564">
    <property type="entry name" value="Znf_PMZ"/>
</dbReference>
<evidence type="ECO:0000313" key="8">
    <source>
        <dbReference type="Proteomes" id="UP000626092"/>
    </source>
</evidence>
<protein>
    <recommendedName>
        <fullName evidence="6">SWIM-type domain-containing protein</fullName>
    </recommendedName>
</protein>
<evidence type="ECO:0000256" key="2">
    <source>
        <dbReference type="ARBA" id="ARBA00022771"/>
    </source>
</evidence>
<dbReference type="OrthoDB" id="688325at2759"/>
<keyword evidence="1" id="KW-0479">Metal-binding</keyword>
<evidence type="ECO:0000313" key="7">
    <source>
        <dbReference type="EMBL" id="KAF7114848.1"/>
    </source>
</evidence>
<feature type="domain" description="SWIM-type" evidence="6">
    <location>
        <begin position="335"/>
        <end position="366"/>
    </location>
</feature>
<evidence type="ECO:0000256" key="1">
    <source>
        <dbReference type="ARBA" id="ARBA00022723"/>
    </source>
</evidence>
<gene>
    <name evidence="7" type="ORF">RHSIM_RhsimUnG0075000</name>
</gene>
<evidence type="ECO:0000256" key="4">
    <source>
        <dbReference type="PROSITE-ProRule" id="PRU00325"/>
    </source>
</evidence>
<reference evidence="7" key="1">
    <citation type="submission" date="2019-11" db="EMBL/GenBank/DDBJ databases">
        <authorList>
            <person name="Liu Y."/>
            <person name="Hou J."/>
            <person name="Li T.-Q."/>
            <person name="Guan C.-H."/>
            <person name="Wu X."/>
            <person name="Wu H.-Z."/>
            <person name="Ling F."/>
            <person name="Zhang R."/>
            <person name="Shi X.-G."/>
            <person name="Ren J.-P."/>
            <person name="Chen E.-F."/>
            <person name="Sun J.-M."/>
        </authorList>
    </citation>
    <scope>NUCLEOTIDE SEQUENCE</scope>
    <source>
        <strain evidence="7">Adult_tree_wgs_1</strain>
        <tissue evidence="7">Leaves</tissue>
    </source>
</reference>
<dbReference type="InterPro" id="IPR018289">
    <property type="entry name" value="MULE_transposase_dom"/>
</dbReference>
<keyword evidence="8" id="KW-1185">Reference proteome</keyword>
<sequence length="438" mass="49959">MMETPNSSTNRKGVKVDSYDWESNSDSCRNSSDPNSSEDSQRTTTFGENDVDGEREGEGEASTIDDSFRLLTNSEIVQMTFVSEDEAGQFYSAYAKAIGFSVCRMSPTVTNYVVTEFVNAHNHPLAAPHCVPFLRSHRNVGDADIAQVKAMGNVGLKPAEIMDYMTCQSGGFHNVGFTVKDLRNKLHSSRKEEIRNGDAEGALGYLSAQETEDTYNWVLSTFVEAMDGKRPMSVVTNGDLAMQNAIRNIFPDARHRLCSWHLERHAAKNVHIPEFIYDFTTLMQMECDVEEFETIWADMRESALIVARRVDEVERRLYFIEMYLRRESNSTVEYYPIDSRMNCTCLMFESFGLPCWHMIVVMKYEHLSSIPPTLVMQRWTRSSRPPAQQRNIGEISRTISHTTRYGILSSGYKLMPFYAVHAQDSFEDARQVEHEMTS</sequence>
<dbReference type="InterPro" id="IPR007527">
    <property type="entry name" value="Znf_SWIM"/>
</dbReference>
<evidence type="ECO:0000256" key="3">
    <source>
        <dbReference type="ARBA" id="ARBA00022833"/>
    </source>
</evidence>